<dbReference type="Proteomes" id="UP001213907">
    <property type="component" value="Chromosome"/>
</dbReference>
<evidence type="ECO:0000256" key="1">
    <source>
        <dbReference type="SAM" id="SignalP"/>
    </source>
</evidence>
<feature type="signal peptide" evidence="1">
    <location>
        <begin position="1"/>
        <end position="27"/>
    </location>
</feature>
<dbReference type="InterPro" id="IPR021937">
    <property type="entry name" value="DUF3551"/>
</dbReference>
<evidence type="ECO:0000313" key="2">
    <source>
        <dbReference type="EMBL" id="WEF50821.1"/>
    </source>
</evidence>
<evidence type="ECO:0000313" key="3">
    <source>
        <dbReference type="Proteomes" id="UP001213907"/>
    </source>
</evidence>
<feature type="chain" id="PRO_5047549115" evidence="1">
    <location>
        <begin position="28"/>
        <end position="107"/>
    </location>
</feature>
<gene>
    <name evidence="2" type="ORF">AFIC_002373</name>
</gene>
<keyword evidence="1" id="KW-0732">Signal</keyword>
<name>A0ABY8BN54_AFICR</name>
<proteinExistence type="predicted"/>
<sequence>MKAYLLAAAAIGLAAGFTSTSVTPAKAGTVCLTDNDSPNTYRSCEYYSFRACRASSQGVGGSCVRNPRGDDGEYGYIEGPSVEFGSAYNRYDGPIYHRGYGGPGYRW</sequence>
<dbReference type="EMBL" id="CP113162">
    <property type="protein sequence ID" value="WEF50821.1"/>
    <property type="molecule type" value="Genomic_DNA"/>
</dbReference>
<dbReference type="RefSeq" id="WP_275246445.1">
    <property type="nucleotide sequence ID" value="NZ_BAABDX010000001.1"/>
</dbReference>
<dbReference type="Pfam" id="PF12071">
    <property type="entry name" value="DUF3551"/>
    <property type="match status" value="1"/>
</dbReference>
<keyword evidence="3" id="KW-1185">Reference proteome</keyword>
<protein>
    <submittedName>
        <fullName evidence="2">DUF3551 domain-containing protein</fullName>
    </submittedName>
</protein>
<reference evidence="2 3" key="1">
    <citation type="submission" date="2022-11" db="EMBL/GenBank/DDBJ databases">
        <authorList>
            <person name="Siebert D."/>
            <person name="Busche T."/>
            <person name="Saydam E."/>
            <person name="Kalinowski J."/>
            <person name="Ruckert C."/>
            <person name="Blombach B."/>
        </authorList>
    </citation>
    <scope>NUCLEOTIDE SEQUENCE [LARGE SCALE GENOMIC DNA]</scope>
    <source>
        <strain evidence="2 3">DSM 1083</strain>
    </source>
</reference>
<accession>A0ABY8BN54</accession>
<organism evidence="2 3">
    <name type="scientific">Afipia carboxydohydrogena</name>
    <name type="common">Pseudomonas carboxydohydrogena</name>
    <dbReference type="NCBI Taxonomy" id="290"/>
    <lineage>
        <taxon>Bacteria</taxon>
        <taxon>Pseudomonadati</taxon>
        <taxon>Pseudomonadota</taxon>
        <taxon>Alphaproteobacteria</taxon>
        <taxon>Hyphomicrobiales</taxon>
        <taxon>Nitrobacteraceae</taxon>
        <taxon>Afipia</taxon>
    </lineage>
</organism>